<keyword evidence="2" id="KW-1185">Reference proteome</keyword>
<dbReference type="Proteomes" id="UP000030645">
    <property type="component" value="Unassembled WGS sequence"/>
</dbReference>
<evidence type="ECO:0000313" key="1">
    <source>
        <dbReference type="EMBL" id="EXC06836.1"/>
    </source>
</evidence>
<reference evidence="2" key="1">
    <citation type="submission" date="2013-01" db="EMBL/GenBank/DDBJ databases">
        <title>Draft Genome Sequence of a Mulberry Tree, Morus notabilis C.K. Schneid.</title>
        <authorList>
            <person name="He N."/>
            <person name="Zhao S."/>
        </authorList>
    </citation>
    <scope>NUCLEOTIDE SEQUENCE</scope>
</reference>
<evidence type="ECO:0000313" key="2">
    <source>
        <dbReference type="Proteomes" id="UP000030645"/>
    </source>
</evidence>
<proteinExistence type="predicted"/>
<accession>W9RSY8</accession>
<dbReference type="AlphaFoldDB" id="W9RSY8"/>
<name>W9RSY8_9ROSA</name>
<organism evidence="1 2">
    <name type="scientific">Morus notabilis</name>
    <dbReference type="NCBI Taxonomy" id="981085"/>
    <lineage>
        <taxon>Eukaryota</taxon>
        <taxon>Viridiplantae</taxon>
        <taxon>Streptophyta</taxon>
        <taxon>Embryophyta</taxon>
        <taxon>Tracheophyta</taxon>
        <taxon>Spermatophyta</taxon>
        <taxon>Magnoliopsida</taxon>
        <taxon>eudicotyledons</taxon>
        <taxon>Gunneridae</taxon>
        <taxon>Pentapetalae</taxon>
        <taxon>rosids</taxon>
        <taxon>fabids</taxon>
        <taxon>Rosales</taxon>
        <taxon>Moraceae</taxon>
        <taxon>Moreae</taxon>
        <taxon>Morus</taxon>
    </lineage>
</organism>
<protein>
    <submittedName>
        <fullName evidence="1">Uncharacterized protein</fullName>
    </submittedName>
</protein>
<dbReference type="EMBL" id="KE345571">
    <property type="protein sequence ID" value="EXC06836.1"/>
    <property type="molecule type" value="Genomic_DNA"/>
</dbReference>
<gene>
    <name evidence="1" type="ORF">L484_017302</name>
</gene>
<sequence>MTDSCMIGSGLRNSNIIGPTSGSIGVGPKKFNESGTNFGKLCNGSSNFGPNWTESGNSSTLGARAGEIDFIGVVLGHSANVRCDISEFVTPKTKISMFHGLNNGSNGFFALDYTSVAPFPPWFFTVEVVTSRIVMPFNILKGGLDDMGRRWRHSTAVT</sequence>